<comment type="caution">
    <text evidence="7">The sequence shown here is derived from an EMBL/GenBank/DDBJ whole genome shotgun (WGS) entry which is preliminary data.</text>
</comment>
<dbReference type="SUPFAM" id="SSF53335">
    <property type="entry name" value="S-adenosyl-L-methionine-dependent methyltransferases"/>
    <property type="match status" value="1"/>
</dbReference>
<dbReference type="GO" id="GO:0009007">
    <property type="term" value="F:site-specific DNA-methyltransferase (adenine-specific) activity"/>
    <property type="evidence" value="ECO:0007669"/>
    <property type="project" value="UniProtKB-EC"/>
</dbReference>
<dbReference type="InterPro" id="IPR029063">
    <property type="entry name" value="SAM-dependent_MTases_sf"/>
</dbReference>
<evidence type="ECO:0000313" key="8">
    <source>
        <dbReference type="Proteomes" id="UP000032900"/>
    </source>
</evidence>
<dbReference type="OrthoDB" id="32195at2"/>
<organism evidence="7 8">
    <name type="scientific">Geofilum rubicundum JCM 15548</name>
    <dbReference type="NCBI Taxonomy" id="1236989"/>
    <lineage>
        <taxon>Bacteria</taxon>
        <taxon>Pseudomonadati</taxon>
        <taxon>Bacteroidota</taxon>
        <taxon>Bacteroidia</taxon>
        <taxon>Marinilabiliales</taxon>
        <taxon>Marinilabiliaceae</taxon>
        <taxon>Geofilum</taxon>
    </lineage>
</organism>
<keyword evidence="2 7" id="KW-0489">Methyltransferase</keyword>
<reference evidence="7 8" key="1">
    <citation type="journal article" date="2015" name="Microbes Environ.">
        <title>Distribution and evolution of nitrogen fixation genes in the phylum bacteroidetes.</title>
        <authorList>
            <person name="Inoue J."/>
            <person name="Oshima K."/>
            <person name="Suda W."/>
            <person name="Sakamoto M."/>
            <person name="Iino T."/>
            <person name="Noda S."/>
            <person name="Hongoh Y."/>
            <person name="Hattori M."/>
            <person name="Ohkuma M."/>
        </authorList>
    </citation>
    <scope>NUCLEOTIDE SEQUENCE [LARGE SCALE GENOMIC DNA]</scope>
    <source>
        <strain evidence="7">JCM 15548</strain>
    </source>
</reference>
<name>A0A0E9LUH9_9BACT</name>
<evidence type="ECO:0000256" key="1">
    <source>
        <dbReference type="ARBA" id="ARBA00011900"/>
    </source>
</evidence>
<dbReference type="InterPro" id="IPR011639">
    <property type="entry name" value="MethylTrfase_TaqI-like_dom"/>
</dbReference>
<evidence type="ECO:0000256" key="3">
    <source>
        <dbReference type="ARBA" id="ARBA00022679"/>
    </source>
</evidence>
<dbReference type="PRINTS" id="PR00507">
    <property type="entry name" value="N12N6MTFRASE"/>
</dbReference>
<evidence type="ECO:0000259" key="6">
    <source>
        <dbReference type="Pfam" id="PF07669"/>
    </source>
</evidence>
<dbReference type="Pfam" id="PF07669">
    <property type="entry name" value="Eco57I"/>
    <property type="match status" value="1"/>
</dbReference>
<dbReference type="PANTHER" id="PTHR33841:SF1">
    <property type="entry name" value="DNA METHYLTRANSFERASE A"/>
    <property type="match status" value="1"/>
</dbReference>
<proteinExistence type="predicted"/>
<evidence type="ECO:0000256" key="2">
    <source>
        <dbReference type="ARBA" id="ARBA00022603"/>
    </source>
</evidence>
<dbReference type="NCBIfam" id="NF033452">
    <property type="entry name" value="BREX_1_MTaseX"/>
    <property type="match status" value="1"/>
</dbReference>
<dbReference type="InterPro" id="IPR047939">
    <property type="entry name" value="BREX_1_PglX"/>
</dbReference>
<dbReference type="EMBL" id="BAZW01000005">
    <property type="protein sequence ID" value="GAO28938.1"/>
    <property type="molecule type" value="Genomic_DNA"/>
</dbReference>
<dbReference type="EC" id="2.1.1.72" evidence="1"/>
<dbReference type="RefSeq" id="WP_062122671.1">
    <property type="nucleotide sequence ID" value="NZ_BAZW01000005.1"/>
</dbReference>
<dbReference type="PANTHER" id="PTHR33841">
    <property type="entry name" value="DNA METHYLTRANSFERASE YEEA-RELATED"/>
    <property type="match status" value="1"/>
</dbReference>
<dbReference type="STRING" id="1236989.JCM15548_11084"/>
<dbReference type="InterPro" id="IPR050953">
    <property type="entry name" value="N4_N6_ade-DNA_methylase"/>
</dbReference>
<evidence type="ECO:0000256" key="5">
    <source>
        <dbReference type="ARBA" id="ARBA00047942"/>
    </source>
</evidence>
<dbReference type="GO" id="GO:0006304">
    <property type="term" value="P:DNA modification"/>
    <property type="evidence" value="ECO:0007669"/>
    <property type="project" value="InterPro"/>
</dbReference>
<protein>
    <recommendedName>
        <fullName evidence="1">site-specific DNA-methyltransferase (adenine-specific)</fullName>
        <ecNumber evidence="1">2.1.1.72</ecNumber>
    </recommendedName>
</protein>
<keyword evidence="3" id="KW-0808">Transferase</keyword>
<dbReference type="Proteomes" id="UP000032900">
    <property type="component" value="Unassembled WGS sequence"/>
</dbReference>
<feature type="domain" description="Type II methyltransferase M.TaqI-like" evidence="6">
    <location>
        <begin position="341"/>
        <end position="647"/>
    </location>
</feature>
<dbReference type="GO" id="GO:0032259">
    <property type="term" value="P:methylation"/>
    <property type="evidence" value="ECO:0007669"/>
    <property type="project" value="UniProtKB-KW"/>
</dbReference>
<keyword evidence="4" id="KW-0949">S-adenosyl-L-methionine</keyword>
<gene>
    <name evidence="7" type="ORF">JCM15548_11084</name>
</gene>
<sequence>METNKIKSFAKEARLLLLDGVLQRLKYWGFNLDGSNNENLQTTQGGYAFRGKIFTDTTVPKKWNKLKDRIKSEQDVKDIIEEAAYTWFNRLMAIKILEANGYLKPTLKFESDIRIPTIVQQAKRGIHALTKQTYIELLNEYIADDKEEQALGLLITRLCNNHNLMHNVFGKIDDYTELLLPQNFMQADGLLDLINGNAIAEEDYKEVELIGWLYQFYISDKKDEVFAGFKKNQKARAEDIPAATQIFTPKWIVKYMVENTVGKIYLDYEPESPLKSELKYLVENESDKQSTPIITDITELTLIDPACGSGHILVTGFELLFKMYREEGYTARQAVDSILKNNIYGLDIDDRAMQLARFAVLLKAAEFDDDVLNRGNIPNIYSFPENTLANSFKEEYYSKEQSNWFELEGMKLKNSVSMQWTEIEINTKTKKKKEVKKSMTVPKGSVLNDATIDALQAHCEEAILVDFSSDLENFWGADKMGYAYSEFFYAIELLQHGKNLGSAIKLKLSDESLEHVKKLYKIWLERESNLQLNAFDKVFWENLKPHLEVLLLLTKHYTSVVANPPYMVSGNMNPELKAYAEKHYPSTKGDLFTVFMEVAYDLTSQKCFYSMINQTSWMFKSSYLEFRKKIGAYYFIHSMLHLGARVFEELSGEVVQSTAFVVEKNKRKYSLAGWYYRLVEERTSKLKEEKFLRQKHSPYQFIVSDINLIPDSIFAYWISKLGLEIFNTEKSLSQIGDLKKGIATGDDKYFLRYWHEIKFNEINFASIPNTCSLYYKWLPINKGGGFRKWSGNFESIINWEKDGIQLRNFRNETGKLKSRPQNLSFSFLDGITYNIVSSKGFSGRLTHYPSMMCDVGPTIYNLKEKEYILGLLCSKVGQYFLDALCPGYKYDTGAVGKFPTKISDSNKVRTLVIQNTNISKKDWDSFETSWDFETSPLLNNPNSLIESYNHWSKQITDFFFQLHSNEEELNQIFIDVYGLQDELKPEVPLKDITILQDELNRNALEALEPTFREKGREAIELPILKNEIISQCISYAIGVFLGRYRLDKPGLNISHPNPTDEEAASYKYNGHKIEIDEDGILPIMGEDCAFPDDALVRTKDFVLAIWGEATLIENINFLHDCLGMDLHKWLTEKFWGYHTSMYKKKPIYWLFSSNVNKPQNAAFKVLVYMHRMDKYTVQKIQRNYLHPHQEYIKQEIARLKENEENLAKPEQKRLELLQNWEIECRDYNEVLKELANLQIEFDLDDGVEANYIKFNGAVAKI</sequence>
<evidence type="ECO:0000256" key="4">
    <source>
        <dbReference type="ARBA" id="ARBA00022691"/>
    </source>
</evidence>
<dbReference type="AlphaFoldDB" id="A0A0E9LUH9"/>
<accession>A0A0E9LUH9</accession>
<dbReference type="Gene3D" id="3.40.50.150">
    <property type="entry name" value="Vaccinia Virus protein VP39"/>
    <property type="match status" value="2"/>
</dbReference>
<evidence type="ECO:0000313" key="7">
    <source>
        <dbReference type="EMBL" id="GAO28938.1"/>
    </source>
</evidence>
<keyword evidence="8" id="KW-1185">Reference proteome</keyword>
<comment type="catalytic activity">
    <reaction evidence="5">
        <text>a 2'-deoxyadenosine in DNA + S-adenosyl-L-methionine = an N(6)-methyl-2'-deoxyadenosine in DNA + S-adenosyl-L-homocysteine + H(+)</text>
        <dbReference type="Rhea" id="RHEA:15197"/>
        <dbReference type="Rhea" id="RHEA-COMP:12418"/>
        <dbReference type="Rhea" id="RHEA-COMP:12419"/>
        <dbReference type="ChEBI" id="CHEBI:15378"/>
        <dbReference type="ChEBI" id="CHEBI:57856"/>
        <dbReference type="ChEBI" id="CHEBI:59789"/>
        <dbReference type="ChEBI" id="CHEBI:90615"/>
        <dbReference type="ChEBI" id="CHEBI:90616"/>
        <dbReference type="EC" id="2.1.1.72"/>
    </reaction>
</comment>